<feature type="region of interest" description="Disordered" evidence="1">
    <location>
        <begin position="61"/>
        <end position="88"/>
    </location>
</feature>
<accession>A0AAE1ZM71</accession>
<dbReference type="Proteomes" id="UP001292079">
    <property type="component" value="Unassembled WGS sequence"/>
</dbReference>
<protein>
    <submittedName>
        <fullName evidence="2">Uncharacterized protein</fullName>
    </submittedName>
</protein>
<dbReference type="AlphaFoldDB" id="A0AAE1ZM71"/>
<evidence type="ECO:0000313" key="2">
    <source>
        <dbReference type="EMBL" id="KAK4476293.1"/>
    </source>
</evidence>
<reference evidence="2" key="1">
    <citation type="submission" date="2022-04" db="EMBL/GenBank/DDBJ databases">
        <authorList>
            <person name="Xu L."/>
            <person name="Lv Z."/>
        </authorList>
    </citation>
    <scope>NUCLEOTIDE SEQUENCE</scope>
    <source>
        <strain evidence="2">LV_2022a</strain>
    </source>
</reference>
<feature type="compositionally biased region" description="Polar residues" evidence="1">
    <location>
        <begin position="61"/>
        <end position="75"/>
    </location>
</feature>
<dbReference type="EMBL" id="JALJAT010000001">
    <property type="protein sequence ID" value="KAK4476293.1"/>
    <property type="molecule type" value="Genomic_DNA"/>
</dbReference>
<name>A0AAE1ZM71_SCHME</name>
<reference evidence="2" key="2">
    <citation type="journal article" date="2023" name="Infect Dis Poverty">
        <title>Chromosome-scale genome of the human blood fluke Schistosoma mekongi and its implications for public health.</title>
        <authorList>
            <person name="Zhou M."/>
            <person name="Xu L."/>
            <person name="Xu D."/>
            <person name="Chen W."/>
            <person name="Khan J."/>
            <person name="Hu Y."/>
            <person name="Huang H."/>
            <person name="Wei H."/>
            <person name="Zhang Y."/>
            <person name="Chusongsang P."/>
            <person name="Tanasarnprasert K."/>
            <person name="Hu X."/>
            <person name="Limpanont Y."/>
            <person name="Lv Z."/>
        </authorList>
    </citation>
    <scope>NUCLEOTIDE SEQUENCE</scope>
    <source>
        <strain evidence="2">LV_2022a</strain>
    </source>
</reference>
<organism evidence="2 3">
    <name type="scientific">Schistosoma mekongi</name>
    <name type="common">Parasitic worm</name>
    <dbReference type="NCBI Taxonomy" id="38744"/>
    <lineage>
        <taxon>Eukaryota</taxon>
        <taxon>Metazoa</taxon>
        <taxon>Spiralia</taxon>
        <taxon>Lophotrochozoa</taxon>
        <taxon>Platyhelminthes</taxon>
        <taxon>Trematoda</taxon>
        <taxon>Digenea</taxon>
        <taxon>Strigeidida</taxon>
        <taxon>Schistosomatoidea</taxon>
        <taxon>Schistosomatidae</taxon>
        <taxon>Schistosoma</taxon>
    </lineage>
</organism>
<evidence type="ECO:0000256" key="1">
    <source>
        <dbReference type="SAM" id="MobiDB-lite"/>
    </source>
</evidence>
<keyword evidence="3" id="KW-1185">Reference proteome</keyword>
<evidence type="ECO:0000313" key="3">
    <source>
        <dbReference type="Proteomes" id="UP001292079"/>
    </source>
</evidence>
<proteinExistence type="predicted"/>
<comment type="caution">
    <text evidence="2">The sequence shown here is derived from an EMBL/GenBank/DDBJ whole genome shotgun (WGS) entry which is preliminary data.</text>
</comment>
<gene>
    <name evidence="2" type="ORF">MN116_001496</name>
</gene>
<sequence length="103" mass="11544">MRKSDRPSVLMYRRVQSQPGMVARYRPLIANVSNSKKRFSDTSCVTRGNTLSLKGKVFSRQVSQRGADHPSQNVLVTKKSGSSSVHTSSGIDRWVDLSMEHFC</sequence>
<feature type="compositionally biased region" description="Low complexity" evidence="1">
    <location>
        <begin position="76"/>
        <end position="88"/>
    </location>
</feature>